<proteinExistence type="predicted"/>
<organism evidence="2 3">
    <name type="scientific">Porites lobata</name>
    <dbReference type="NCBI Taxonomy" id="104759"/>
    <lineage>
        <taxon>Eukaryota</taxon>
        <taxon>Metazoa</taxon>
        <taxon>Cnidaria</taxon>
        <taxon>Anthozoa</taxon>
        <taxon>Hexacorallia</taxon>
        <taxon>Scleractinia</taxon>
        <taxon>Fungiina</taxon>
        <taxon>Poritidae</taxon>
        <taxon>Porites</taxon>
    </lineage>
</organism>
<reference evidence="2 3" key="1">
    <citation type="submission" date="2022-05" db="EMBL/GenBank/DDBJ databases">
        <authorList>
            <consortium name="Genoscope - CEA"/>
            <person name="William W."/>
        </authorList>
    </citation>
    <scope>NUCLEOTIDE SEQUENCE [LARGE SCALE GENOMIC DNA]</scope>
</reference>
<evidence type="ECO:0000313" key="2">
    <source>
        <dbReference type="EMBL" id="CAH3043887.1"/>
    </source>
</evidence>
<accession>A0ABN8N695</accession>
<protein>
    <submittedName>
        <fullName evidence="2">Uncharacterized protein</fullName>
    </submittedName>
</protein>
<dbReference type="Proteomes" id="UP001159405">
    <property type="component" value="Unassembled WGS sequence"/>
</dbReference>
<sequence>MPQTPDDVGVNITAKQGQSSQDSANKELVNLFTAAMALFVGQMTKLNENASLLLLLSGHDRESEKDGETASAEAVEDSDHEGVDMEACLSAILDSKTTDKAAPRTGNAFLQELAQDLSVREQTSPSIHEGLAGIFDRFLSEKMPDDKYTRPENITA</sequence>
<feature type="region of interest" description="Disordered" evidence="1">
    <location>
        <begin position="1"/>
        <end position="23"/>
    </location>
</feature>
<comment type="caution">
    <text evidence="2">The sequence shown here is derived from an EMBL/GenBank/DDBJ whole genome shotgun (WGS) entry which is preliminary data.</text>
</comment>
<feature type="region of interest" description="Disordered" evidence="1">
    <location>
        <begin position="60"/>
        <end position="83"/>
    </location>
</feature>
<dbReference type="EMBL" id="CALNXK010000011">
    <property type="protein sequence ID" value="CAH3043887.1"/>
    <property type="molecule type" value="Genomic_DNA"/>
</dbReference>
<gene>
    <name evidence="2" type="ORF">PLOB_00002711</name>
</gene>
<evidence type="ECO:0000256" key="1">
    <source>
        <dbReference type="SAM" id="MobiDB-lite"/>
    </source>
</evidence>
<name>A0ABN8N695_9CNID</name>
<evidence type="ECO:0000313" key="3">
    <source>
        <dbReference type="Proteomes" id="UP001159405"/>
    </source>
</evidence>
<keyword evidence="3" id="KW-1185">Reference proteome</keyword>
<feature type="compositionally biased region" description="Polar residues" evidence="1">
    <location>
        <begin position="13"/>
        <end position="23"/>
    </location>
</feature>